<evidence type="ECO:0000256" key="4">
    <source>
        <dbReference type="ARBA" id="ARBA00022741"/>
    </source>
</evidence>
<protein>
    <recommendedName>
        <fullName evidence="1">non-specific serine/threonine protein kinase</fullName>
        <ecNumber evidence="1">2.7.11.1</ecNumber>
    </recommendedName>
</protein>
<keyword evidence="5 11" id="KW-0418">Kinase</keyword>
<reference evidence="11" key="1">
    <citation type="submission" date="2022-04" db="EMBL/GenBank/DDBJ databases">
        <title>Desulfatitalea alkaliphila sp. nov., a novel anaerobic sulfate-reducing bacterium isolated from terrestrial mud volcano, Taman Peninsula, Russia.</title>
        <authorList>
            <person name="Khomyakova M.A."/>
            <person name="Merkel A.Y."/>
            <person name="Slobodkin A.I."/>
        </authorList>
    </citation>
    <scope>NUCLEOTIDE SEQUENCE</scope>
    <source>
        <strain evidence="11">M08but</strain>
    </source>
</reference>
<gene>
    <name evidence="11" type="ORF">MRX98_14570</name>
</gene>
<keyword evidence="9" id="KW-0472">Membrane</keyword>
<evidence type="ECO:0000256" key="8">
    <source>
        <dbReference type="SAM" id="MobiDB-lite"/>
    </source>
</evidence>
<evidence type="ECO:0000256" key="2">
    <source>
        <dbReference type="ARBA" id="ARBA00022527"/>
    </source>
</evidence>
<evidence type="ECO:0000256" key="6">
    <source>
        <dbReference type="ARBA" id="ARBA00022840"/>
    </source>
</evidence>
<dbReference type="SMART" id="SM00220">
    <property type="entry name" value="S_TKc"/>
    <property type="match status" value="1"/>
</dbReference>
<dbReference type="RefSeq" id="WP_246911113.1">
    <property type="nucleotide sequence ID" value="NZ_JALJRB010000017.1"/>
</dbReference>
<dbReference type="InterPro" id="IPR000719">
    <property type="entry name" value="Prot_kinase_dom"/>
</dbReference>
<proteinExistence type="predicted"/>
<accession>A0AA41R3S7</accession>
<keyword evidence="2" id="KW-0723">Serine/threonine-protein kinase</keyword>
<keyword evidence="3" id="KW-0808">Transferase</keyword>
<keyword evidence="6 7" id="KW-0067">ATP-binding</keyword>
<dbReference type="Pfam" id="PF00069">
    <property type="entry name" value="Pkinase"/>
    <property type="match status" value="1"/>
</dbReference>
<dbReference type="EMBL" id="JALJRB010000017">
    <property type="protein sequence ID" value="MCJ8501804.1"/>
    <property type="molecule type" value="Genomic_DNA"/>
</dbReference>
<dbReference type="Gene3D" id="3.30.200.20">
    <property type="entry name" value="Phosphorylase Kinase, domain 1"/>
    <property type="match status" value="1"/>
</dbReference>
<dbReference type="PANTHER" id="PTHR43289">
    <property type="entry name" value="MITOGEN-ACTIVATED PROTEIN KINASE KINASE KINASE 20-RELATED"/>
    <property type="match status" value="1"/>
</dbReference>
<evidence type="ECO:0000313" key="12">
    <source>
        <dbReference type="Proteomes" id="UP001165427"/>
    </source>
</evidence>
<keyword evidence="9" id="KW-1133">Transmembrane helix</keyword>
<keyword evidence="9" id="KW-0812">Transmembrane</keyword>
<dbReference type="Gene3D" id="1.10.510.10">
    <property type="entry name" value="Transferase(Phosphotransferase) domain 1"/>
    <property type="match status" value="1"/>
</dbReference>
<dbReference type="SUPFAM" id="SSF56112">
    <property type="entry name" value="Protein kinase-like (PK-like)"/>
    <property type="match status" value="1"/>
</dbReference>
<dbReference type="AlphaFoldDB" id="A0AA41R3S7"/>
<dbReference type="PROSITE" id="PS00108">
    <property type="entry name" value="PROTEIN_KINASE_ST"/>
    <property type="match status" value="1"/>
</dbReference>
<evidence type="ECO:0000256" key="3">
    <source>
        <dbReference type="ARBA" id="ARBA00022679"/>
    </source>
</evidence>
<dbReference type="PROSITE" id="PS00107">
    <property type="entry name" value="PROTEIN_KINASE_ATP"/>
    <property type="match status" value="1"/>
</dbReference>
<feature type="domain" description="Protein kinase" evidence="10">
    <location>
        <begin position="8"/>
        <end position="269"/>
    </location>
</feature>
<dbReference type="PROSITE" id="PS50011">
    <property type="entry name" value="PROTEIN_KINASE_DOM"/>
    <property type="match status" value="1"/>
</dbReference>
<dbReference type="EC" id="2.7.11.1" evidence="1"/>
<keyword evidence="12" id="KW-1185">Reference proteome</keyword>
<dbReference type="InterPro" id="IPR017441">
    <property type="entry name" value="Protein_kinase_ATP_BS"/>
</dbReference>
<dbReference type="GO" id="GO:0004674">
    <property type="term" value="F:protein serine/threonine kinase activity"/>
    <property type="evidence" value="ECO:0007669"/>
    <property type="project" value="UniProtKB-KW"/>
</dbReference>
<evidence type="ECO:0000256" key="1">
    <source>
        <dbReference type="ARBA" id="ARBA00012513"/>
    </source>
</evidence>
<feature type="binding site" evidence="7">
    <location>
        <position position="37"/>
    </location>
    <ligand>
        <name>ATP</name>
        <dbReference type="ChEBI" id="CHEBI:30616"/>
    </ligand>
</feature>
<dbReference type="InterPro" id="IPR011009">
    <property type="entry name" value="Kinase-like_dom_sf"/>
</dbReference>
<evidence type="ECO:0000256" key="7">
    <source>
        <dbReference type="PROSITE-ProRule" id="PRU10141"/>
    </source>
</evidence>
<dbReference type="InterPro" id="IPR013229">
    <property type="entry name" value="PEGA"/>
</dbReference>
<dbReference type="Pfam" id="PF08308">
    <property type="entry name" value="PEGA"/>
    <property type="match status" value="1"/>
</dbReference>
<feature type="transmembrane region" description="Helical" evidence="9">
    <location>
        <begin position="291"/>
        <end position="311"/>
    </location>
</feature>
<dbReference type="InterPro" id="IPR008271">
    <property type="entry name" value="Ser/Thr_kinase_AS"/>
</dbReference>
<feature type="region of interest" description="Disordered" evidence="8">
    <location>
        <begin position="316"/>
        <end position="336"/>
    </location>
</feature>
<evidence type="ECO:0000259" key="10">
    <source>
        <dbReference type="PROSITE" id="PS50011"/>
    </source>
</evidence>
<dbReference type="FunFam" id="1.10.510.10:FF:000021">
    <property type="entry name" value="Serine/threonine protein kinase"/>
    <property type="match status" value="1"/>
</dbReference>
<keyword evidence="4 7" id="KW-0547">Nucleotide-binding</keyword>
<evidence type="ECO:0000256" key="5">
    <source>
        <dbReference type="ARBA" id="ARBA00022777"/>
    </source>
</evidence>
<name>A0AA41R3S7_9BACT</name>
<evidence type="ECO:0000256" key="9">
    <source>
        <dbReference type="SAM" id="Phobius"/>
    </source>
</evidence>
<dbReference type="PANTHER" id="PTHR43289:SF6">
    <property type="entry name" value="SERINE_THREONINE-PROTEIN KINASE NEKL-3"/>
    <property type="match status" value="1"/>
</dbReference>
<sequence>MDAHYGRYRIVEELGKGAMGVVYKAHDPQIDRMIALKVLRPDRVTSDAFVARFLKEARAIGRLSHPHIVTIYDAGEDQGTIYIAMEYLEGVPLNEVIRNDRPDAARSIDLARRIALTLDYAHRQGIVHRDIKPSNILITAEGQVKLTDFGIARIEEAAAGQETQAGEILGTPLYMSPEQVMGQSVDGRSDLFSLGVILYEMVVGRRPFTGDSIAAIFHAITRGTPEAPEQVDPFLPKSLSGLILKSLAKDPAERFQTGEQMAAALAEALAALKAPAGKTTTPRKRASSRRLVPAFGLLLVVLLVAGGYWAMGRQPNSSAVDKTASAPPGNAAPGNTATPLQAAELSLLKVSSEPPGADIYVNEGHKGRTPMDLALPQGKYELRLDLEGYLEWQAQVQVDAEGETPLNITLWPKQ</sequence>
<dbReference type="Proteomes" id="UP001165427">
    <property type="component" value="Unassembled WGS sequence"/>
</dbReference>
<organism evidence="11 12">
    <name type="scientific">Desulfatitalea alkaliphila</name>
    <dbReference type="NCBI Taxonomy" id="2929485"/>
    <lineage>
        <taxon>Bacteria</taxon>
        <taxon>Pseudomonadati</taxon>
        <taxon>Thermodesulfobacteriota</taxon>
        <taxon>Desulfobacteria</taxon>
        <taxon>Desulfobacterales</taxon>
        <taxon>Desulfosarcinaceae</taxon>
        <taxon>Desulfatitalea</taxon>
    </lineage>
</organism>
<dbReference type="CDD" id="cd14014">
    <property type="entry name" value="STKc_PknB_like"/>
    <property type="match status" value="1"/>
</dbReference>
<feature type="compositionally biased region" description="Low complexity" evidence="8">
    <location>
        <begin position="326"/>
        <end position="336"/>
    </location>
</feature>
<evidence type="ECO:0000313" key="11">
    <source>
        <dbReference type="EMBL" id="MCJ8501804.1"/>
    </source>
</evidence>
<comment type="caution">
    <text evidence="11">The sequence shown here is derived from an EMBL/GenBank/DDBJ whole genome shotgun (WGS) entry which is preliminary data.</text>
</comment>
<dbReference type="GO" id="GO:0005524">
    <property type="term" value="F:ATP binding"/>
    <property type="evidence" value="ECO:0007669"/>
    <property type="project" value="UniProtKB-UniRule"/>
</dbReference>